<dbReference type="InterPro" id="IPR005312">
    <property type="entry name" value="DUF1759"/>
</dbReference>
<dbReference type="EMBL" id="BMAU01021098">
    <property type="protein sequence ID" value="GFX90418.1"/>
    <property type="molecule type" value="Genomic_DNA"/>
</dbReference>
<reference evidence="1" key="1">
    <citation type="submission" date="2020-08" db="EMBL/GenBank/DDBJ databases">
        <title>Multicomponent nature underlies the extraordinary mechanical properties of spider dragline silk.</title>
        <authorList>
            <person name="Kono N."/>
            <person name="Nakamura H."/>
            <person name="Mori M."/>
            <person name="Yoshida Y."/>
            <person name="Ohtoshi R."/>
            <person name="Malay A.D."/>
            <person name="Moran D.A.P."/>
            <person name="Tomita M."/>
            <person name="Numata K."/>
            <person name="Arakawa K."/>
        </authorList>
    </citation>
    <scope>NUCLEOTIDE SEQUENCE</scope>
</reference>
<accession>A0A8X6UWH7</accession>
<evidence type="ECO:0000313" key="2">
    <source>
        <dbReference type="Proteomes" id="UP000887159"/>
    </source>
</evidence>
<organism evidence="1 2">
    <name type="scientific">Trichonephila clavipes</name>
    <name type="common">Golden silk orbweaver</name>
    <name type="synonym">Nephila clavipes</name>
    <dbReference type="NCBI Taxonomy" id="2585209"/>
    <lineage>
        <taxon>Eukaryota</taxon>
        <taxon>Metazoa</taxon>
        <taxon>Ecdysozoa</taxon>
        <taxon>Arthropoda</taxon>
        <taxon>Chelicerata</taxon>
        <taxon>Arachnida</taxon>
        <taxon>Araneae</taxon>
        <taxon>Araneomorphae</taxon>
        <taxon>Entelegynae</taxon>
        <taxon>Araneoidea</taxon>
        <taxon>Nephilidae</taxon>
        <taxon>Trichonephila</taxon>
    </lineage>
</organism>
<dbReference type="AlphaFoldDB" id="A0A8X6UWH7"/>
<dbReference type="Pfam" id="PF03564">
    <property type="entry name" value="DUF1759"/>
    <property type="match status" value="1"/>
</dbReference>
<protein>
    <submittedName>
        <fullName evidence="1">DUF1758 domain-containing protein</fullName>
    </submittedName>
</protein>
<name>A0A8X6UWH7_TRICX</name>
<comment type="caution">
    <text evidence="1">The sequence shown here is derived from an EMBL/GenBank/DDBJ whole genome shotgun (WGS) entry which is preliminary data.</text>
</comment>
<dbReference type="PANTHER" id="PTHR22954">
    <property type="entry name" value="RETROVIRAL PROTEASE-RELATED"/>
    <property type="match status" value="1"/>
</dbReference>
<gene>
    <name evidence="1" type="primary">AVEN_26992_1</name>
    <name evidence="1" type="ORF">TNCV_5068051</name>
</gene>
<dbReference type="PANTHER" id="PTHR22954:SF3">
    <property type="entry name" value="PROTEIN CBG08539"/>
    <property type="match status" value="1"/>
</dbReference>
<dbReference type="Proteomes" id="UP000887159">
    <property type="component" value="Unassembled WGS sequence"/>
</dbReference>
<proteinExistence type="predicted"/>
<keyword evidence="2" id="KW-1185">Reference proteome</keyword>
<evidence type="ECO:0000313" key="1">
    <source>
        <dbReference type="EMBL" id="GFX90418.1"/>
    </source>
</evidence>
<sequence>MFSGDPKEYLTFWSIFSKSHVSEELTAIDKFQYLYQSMEPDSKAARLISSFPITAENYPKAVEQLKLRFGREDLLVQIYVHDLLSLDLKNATTGKNAPLRYARNKIKSIGKLRAAHKRKIC</sequence>